<dbReference type="Pfam" id="PF01613">
    <property type="entry name" value="Flavin_Reduct"/>
    <property type="match status" value="1"/>
</dbReference>
<protein>
    <submittedName>
        <fullName evidence="4">Flavin oxidoreductase</fullName>
    </submittedName>
</protein>
<sequence length="161" mass="17341">MPIFTPDRDHERDFRDALGRFATGVTVVTTNTAAGPVAITANSFAAVSLNPPLVLWSPARMSSRFEAFVGAERFAIHILAAGQNDIARHFTKQGTDFTGVPVTNSETGIPLIEGCLARFECRQHAMHEGGDHIIIVGEVERAAYDDGAPLVFHAGHFGNLV</sequence>
<dbReference type="GO" id="GO:0042602">
    <property type="term" value="F:riboflavin reductase (NADPH) activity"/>
    <property type="evidence" value="ECO:0007669"/>
    <property type="project" value="TreeGrafter"/>
</dbReference>
<keyword evidence="2" id="KW-0560">Oxidoreductase</keyword>
<dbReference type="InterPro" id="IPR012349">
    <property type="entry name" value="Split_barrel_FMN-bd"/>
</dbReference>
<proteinExistence type="inferred from homology"/>
<evidence type="ECO:0000256" key="2">
    <source>
        <dbReference type="ARBA" id="ARBA00023002"/>
    </source>
</evidence>
<dbReference type="GO" id="GO:0010181">
    <property type="term" value="F:FMN binding"/>
    <property type="evidence" value="ECO:0007669"/>
    <property type="project" value="InterPro"/>
</dbReference>
<dbReference type="OrthoDB" id="9792858at2"/>
<evidence type="ECO:0000313" key="4">
    <source>
        <dbReference type="EMBL" id="OWJ78940.1"/>
    </source>
</evidence>
<reference evidence="4 5" key="1">
    <citation type="submission" date="2016-12" db="EMBL/GenBank/DDBJ databases">
        <title>Comparison of Traditional DNA-DNA Hybridization with In Silico Genomic Analysis.</title>
        <authorList>
            <person name="Nicholson A.C."/>
            <person name="Humrighouse B.W."/>
            <person name="Graziano J."/>
            <person name="Lasker B."/>
            <person name="Whitney A.M."/>
            <person name="Mcquiston J.R."/>
        </authorList>
    </citation>
    <scope>NUCLEOTIDE SEQUENCE [LARGE SCALE GENOMIC DNA]</scope>
    <source>
        <strain evidence="4 5">H2240</strain>
    </source>
</reference>
<dbReference type="InterPro" id="IPR050268">
    <property type="entry name" value="NADH-dep_flavin_reductase"/>
</dbReference>
<dbReference type="PANTHER" id="PTHR30466:SF11">
    <property type="entry name" value="FLAVIN-DEPENDENT MONOOXYGENASE, REDUCTASE SUBUNIT HSAB"/>
    <property type="match status" value="1"/>
</dbReference>
<evidence type="ECO:0000256" key="1">
    <source>
        <dbReference type="ARBA" id="ARBA00008898"/>
    </source>
</evidence>
<dbReference type="Proteomes" id="UP000196878">
    <property type="component" value="Unassembled WGS sequence"/>
</dbReference>
<organism evidence="4 5">
    <name type="scientific">Haematobacter genomosp. 1</name>
    <dbReference type="NCBI Taxonomy" id="366618"/>
    <lineage>
        <taxon>Bacteria</taxon>
        <taxon>Pseudomonadati</taxon>
        <taxon>Pseudomonadota</taxon>
        <taxon>Alphaproteobacteria</taxon>
        <taxon>Rhodobacterales</taxon>
        <taxon>Paracoccaceae</taxon>
        <taxon>Haematobacter</taxon>
    </lineage>
</organism>
<dbReference type="Gene3D" id="2.30.110.10">
    <property type="entry name" value="Electron Transport, Fmn-binding Protein, Chain A"/>
    <property type="match status" value="1"/>
</dbReference>
<gene>
    <name evidence="4" type="ORF">CDV49_07565</name>
</gene>
<dbReference type="SUPFAM" id="SSF50475">
    <property type="entry name" value="FMN-binding split barrel"/>
    <property type="match status" value="1"/>
</dbReference>
<dbReference type="SMART" id="SM00903">
    <property type="entry name" value="Flavin_Reduct"/>
    <property type="match status" value="1"/>
</dbReference>
<feature type="domain" description="Flavin reductase like" evidence="3">
    <location>
        <begin position="18"/>
        <end position="159"/>
    </location>
</feature>
<dbReference type="AlphaFoldDB" id="A0A212AD66"/>
<dbReference type="InterPro" id="IPR002563">
    <property type="entry name" value="Flavin_Rdtase-like_dom"/>
</dbReference>
<accession>A0A212AD66</accession>
<dbReference type="EMBL" id="NIPW01000010">
    <property type="protein sequence ID" value="OWJ78940.1"/>
    <property type="molecule type" value="Genomic_DNA"/>
</dbReference>
<comment type="caution">
    <text evidence="4">The sequence shown here is derived from an EMBL/GenBank/DDBJ whole genome shotgun (WGS) entry which is preliminary data.</text>
</comment>
<comment type="similarity">
    <text evidence="1">Belongs to the non-flavoprotein flavin reductase family.</text>
</comment>
<evidence type="ECO:0000259" key="3">
    <source>
        <dbReference type="SMART" id="SM00903"/>
    </source>
</evidence>
<keyword evidence="5" id="KW-1185">Reference proteome</keyword>
<name>A0A212AD66_9RHOB</name>
<dbReference type="RefSeq" id="WP_088214926.1">
    <property type="nucleotide sequence ID" value="NZ_NIPW01000010.1"/>
</dbReference>
<dbReference type="PANTHER" id="PTHR30466">
    <property type="entry name" value="FLAVIN REDUCTASE"/>
    <property type="match status" value="1"/>
</dbReference>
<evidence type="ECO:0000313" key="5">
    <source>
        <dbReference type="Proteomes" id="UP000196878"/>
    </source>
</evidence>